<feature type="domain" description="Transglycosylase SLT" evidence="1">
    <location>
        <begin position="8"/>
        <end position="108"/>
    </location>
</feature>
<name>A0A6A7N7N9_9BURK</name>
<dbReference type="Gene3D" id="1.10.530.10">
    <property type="match status" value="1"/>
</dbReference>
<proteinExistence type="predicted"/>
<comment type="caution">
    <text evidence="2">The sequence shown here is derived from an EMBL/GenBank/DDBJ whole genome shotgun (WGS) entry which is preliminary data.</text>
</comment>
<dbReference type="EMBL" id="WHUG01000009">
    <property type="protein sequence ID" value="MQA40757.1"/>
    <property type="molecule type" value="Genomic_DNA"/>
</dbReference>
<dbReference type="SUPFAM" id="SSF53955">
    <property type="entry name" value="Lysozyme-like"/>
    <property type="match status" value="1"/>
</dbReference>
<evidence type="ECO:0000313" key="3">
    <source>
        <dbReference type="Proteomes" id="UP000440498"/>
    </source>
</evidence>
<dbReference type="RefSeq" id="WP_152840047.1">
    <property type="nucleotide sequence ID" value="NZ_WHUG01000009.1"/>
</dbReference>
<dbReference type="InterPro" id="IPR023346">
    <property type="entry name" value="Lysozyme-like_dom_sf"/>
</dbReference>
<keyword evidence="3" id="KW-1185">Reference proteome</keyword>
<dbReference type="Proteomes" id="UP000440498">
    <property type="component" value="Unassembled WGS sequence"/>
</dbReference>
<evidence type="ECO:0000313" key="2">
    <source>
        <dbReference type="EMBL" id="MQA40757.1"/>
    </source>
</evidence>
<dbReference type="Pfam" id="PF01464">
    <property type="entry name" value="SLT"/>
    <property type="match status" value="1"/>
</dbReference>
<accession>A0A6A7N7N9</accession>
<organism evidence="2 3">
    <name type="scientific">Rugamonas aquatica</name>
    <dbReference type="NCBI Taxonomy" id="2743357"/>
    <lineage>
        <taxon>Bacteria</taxon>
        <taxon>Pseudomonadati</taxon>
        <taxon>Pseudomonadota</taxon>
        <taxon>Betaproteobacteria</taxon>
        <taxon>Burkholderiales</taxon>
        <taxon>Oxalobacteraceae</taxon>
        <taxon>Telluria group</taxon>
        <taxon>Rugamonas</taxon>
    </lineage>
</organism>
<reference evidence="2 3" key="1">
    <citation type="submission" date="2019-10" db="EMBL/GenBank/DDBJ databases">
        <title>Two novel species isolated from a subtropical stream in China.</title>
        <authorList>
            <person name="Lu H."/>
        </authorList>
    </citation>
    <scope>NUCLEOTIDE SEQUENCE [LARGE SCALE GENOMIC DNA]</scope>
    <source>
        <strain evidence="2 3">FT29W</strain>
    </source>
</reference>
<sequence length="187" mass="20307">MEFIDLAQQCAPAIDVRAMHALVKTESGFNQYAIGVVGAPLARQPRSLPEALAMTEMLERKGYNYSVGYAQVNKHNFKKYGLTRQTAFDACANIGAGAKILEECFVAARASYSNAQVGLRAALSCYYSGNFSRGFKSEPGGRLSYVDKVIGNALGQADAPRDDRLADAPAPTRLGAAWNDYSIRSRR</sequence>
<gene>
    <name evidence="2" type="ORF">GEV02_21710</name>
</gene>
<dbReference type="AlphaFoldDB" id="A0A6A7N7N9"/>
<evidence type="ECO:0000259" key="1">
    <source>
        <dbReference type="Pfam" id="PF01464"/>
    </source>
</evidence>
<protein>
    <submittedName>
        <fullName evidence="2">Transglycosylase SLT domain-containing protein</fullName>
    </submittedName>
</protein>
<dbReference type="InterPro" id="IPR008258">
    <property type="entry name" value="Transglycosylase_SLT_dom_1"/>
</dbReference>
<dbReference type="CDD" id="cd16892">
    <property type="entry name" value="LT_VirB1-like"/>
    <property type="match status" value="1"/>
</dbReference>